<dbReference type="CDD" id="cd07377">
    <property type="entry name" value="WHTH_GntR"/>
    <property type="match status" value="1"/>
</dbReference>
<dbReference type="EMBL" id="FOSB01000002">
    <property type="protein sequence ID" value="SFJ54821.1"/>
    <property type="molecule type" value="Genomic_DNA"/>
</dbReference>
<name>A0A1I3SBA2_HALDA</name>
<dbReference type="Gene3D" id="1.10.10.10">
    <property type="entry name" value="Winged helix-like DNA-binding domain superfamily/Winged helix DNA-binding domain"/>
    <property type="match status" value="1"/>
</dbReference>
<dbReference type="AlphaFoldDB" id="A0A1I3SBA2"/>
<dbReference type="InterPro" id="IPR000524">
    <property type="entry name" value="Tscrpt_reg_HTH_GntR"/>
</dbReference>
<reference evidence="7" key="1">
    <citation type="submission" date="2016-10" db="EMBL/GenBank/DDBJ databases">
        <authorList>
            <person name="Varghese N."/>
            <person name="Submissions S."/>
        </authorList>
    </citation>
    <scope>NUCLEOTIDE SEQUENCE [LARGE SCALE GENOMIC DNA]</scope>
    <source>
        <strain evidence="7">CGMCC 1.3704</strain>
    </source>
</reference>
<dbReference type="Pfam" id="PF07729">
    <property type="entry name" value="FCD"/>
    <property type="match status" value="1"/>
</dbReference>
<organism evidence="6 7">
    <name type="scientific">Halobacillus dabanensis</name>
    <dbReference type="NCBI Taxonomy" id="240302"/>
    <lineage>
        <taxon>Bacteria</taxon>
        <taxon>Bacillati</taxon>
        <taxon>Bacillota</taxon>
        <taxon>Bacilli</taxon>
        <taxon>Bacillales</taxon>
        <taxon>Bacillaceae</taxon>
        <taxon>Halobacillus</taxon>
    </lineage>
</organism>
<evidence type="ECO:0000259" key="5">
    <source>
        <dbReference type="PROSITE" id="PS50949"/>
    </source>
</evidence>
<dbReference type="GO" id="GO:0003700">
    <property type="term" value="F:DNA-binding transcription factor activity"/>
    <property type="evidence" value="ECO:0007669"/>
    <property type="project" value="InterPro"/>
</dbReference>
<evidence type="ECO:0000256" key="1">
    <source>
        <dbReference type="ARBA" id="ARBA00023015"/>
    </source>
</evidence>
<keyword evidence="2 6" id="KW-0238">DNA-binding</keyword>
<gene>
    <name evidence="6" type="ORF">SAMN04487936_102558</name>
</gene>
<dbReference type="PANTHER" id="PTHR43537">
    <property type="entry name" value="TRANSCRIPTIONAL REGULATOR, GNTR FAMILY"/>
    <property type="match status" value="1"/>
</dbReference>
<keyword evidence="4" id="KW-0175">Coiled coil</keyword>
<dbReference type="Gene3D" id="1.20.120.530">
    <property type="entry name" value="GntR ligand-binding domain-like"/>
    <property type="match status" value="1"/>
</dbReference>
<dbReference type="PANTHER" id="PTHR43537:SF24">
    <property type="entry name" value="GLUCONATE OPERON TRANSCRIPTIONAL REPRESSOR"/>
    <property type="match status" value="1"/>
</dbReference>
<dbReference type="STRING" id="240302.BN982_01254"/>
<dbReference type="InterPro" id="IPR008920">
    <property type="entry name" value="TF_FadR/GntR_C"/>
</dbReference>
<dbReference type="OrthoDB" id="574518at2"/>
<accession>A0A1I3SBA2</accession>
<dbReference type="SMART" id="SM00895">
    <property type="entry name" value="FCD"/>
    <property type="match status" value="1"/>
</dbReference>
<dbReference type="Proteomes" id="UP000183557">
    <property type="component" value="Unassembled WGS sequence"/>
</dbReference>
<dbReference type="SMART" id="SM00345">
    <property type="entry name" value="HTH_GNTR"/>
    <property type="match status" value="1"/>
</dbReference>
<dbReference type="Pfam" id="PF00392">
    <property type="entry name" value="GntR"/>
    <property type="match status" value="1"/>
</dbReference>
<dbReference type="SUPFAM" id="SSF46785">
    <property type="entry name" value="Winged helix' DNA-binding domain"/>
    <property type="match status" value="1"/>
</dbReference>
<evidence type="ECO:0000313" key="6">
    <source>
        <dbReference type="EMBL" id="SFJ54821.1"/>
    </source>
</evidence>
<evidence type="ECO:0000256" key="4">
    <source>
        <dbReference type="SAM" id="Coils"/>
    </source>
</evidence>
<dbReference type="RefSeq" id="WP_075035606.1">
    <property type="nucleotide sequence ID" value="NZ_FOSB01000002.1"/>
</dbReference>
<dbReference type="InterPro" id="IPR011711">
    <property type="entry name" value="GntR_C"/>
</dbReference>
<dbReference type="PROSITE" id="PS50949">
    <property type="entry name" value="HTH_GNTR"/>
    <property type="match status" value="1"/>
</dbReference>
<dbReference type="InterPro" id="IPR036390">
    <property type="entry name" value="WH_DNA-bd_sf"/>
</dbReference>
<dbReference type="SUPFAM" id="SSF48008">
    <property type="entry name" value="GntR ligand-binding domain-like"/>
    <property type="match status" value="1"/>
</dbReference>
<sequence>MNKQKNEEIAYGKIKRAIMLKRLVAGQRVTEEWVGKELNMSRTPIRAAFNRLENEGLIELIPHRGAFVCDPSDKELEDVFNLRVVLESYAVELAIHQMTKENFEELDQLLEEEEKAYEDKDYEEFLRINGQIHAYPAKVAENKFLLQEIEKLNQWSDCYLILRDNFYTTPLNQVLSIPEHKEVIDALKKRDAEAAKKAIEAHMLSTLNDLSERTSIFN</sequence>
<proteinExistence type="predicted"/>
<evidence type="ECO:0000256" key="2">
    <source>
        <dbReference type="ARBA" id="ARBA00023125"/>
    </source>
</evidence>
<evidence type="ECO:0000256" key="3">
    <source>
        <dbReference type="ARBA" id="ARBA00023163"/>
    </source>
</evidence>
<feature type="coiled-coil region" evidence="4">
    <location>
        <begin position="96"/>
        <end position="123"/>
    </location>
</feature>
<protein>
    <submittedName>
        <fullName evidence="6">DNA-binding transcriptional regulator, GntR family</fullName>
    </submittedName>
</protein>
<keyword evidence="7" id="KW-1185">Reference proteome</keyword>
<evidence type="ECO:0000313" key="7">
    <source>
        <dbReference type="Proteomes" id="UP000183557"/>
    </source>
</evidence>
<keyword evidence="3" id="KW-0804">Transcription</keyword>
<dbReference type="InterPro" id="IPR036388">
    <property type="entry name" value="WH-like_DNA-bd_sf"/>
</dbReference>
<keyword evidence="1" id="KW-0805">Transcription regulation</keyword>
<dbReference type="GO" id="GO:0003677">
    <property type="term" value="F:DNA binding"/>
    <property type="evidence" value="ECO:0007669"/>
    <property type="project" value="UniProtKB-KW"/>
</dbReference>
<feature type="domain" description="HTH gntR-type" evidence="5">
    <location>
        <begin position="4"/>
        <end position="71"/>
    </location>
</feature>